<name>A0A1M6U6D7_PSETH</name>
<feature type="compositionally biased region" description="Basic and acidic residues" evidence="1">
    <location>
        <begin position="281"/>
        <end position="294"/>
    </location>
</feature>
<dbReference type="STRING" id="1848.SAMN05443637_109161"/>
<keyword evidence="3" id="KW-1185">Reference proteome</keyword>
<dbReference type="AlphaFoldDB" id="A0A1M6U6D7"/>
<dbReference type="EMBL" id="FRAP01000009">
    <property type="protein sequence ID" value="SHK64711.1"/>
    <property type="molecule type" value="Genomic_DNA"/>
</dbReference>
<gene>
    <name evidence="2" type="ORF">SAMN05443637_109161</name>
</gene>
<protein>
    <submittedName>
        <fullName evidence="2">Uncharacterized protein</fullName>
    </submittedName>
</protein>
<dbReference type="RefSeq" id="WP_073457464.1">
    <property type="nucleotide sequence ID" value="NZ_CALGVN010000044.1"/>
</dbReference>
<accession>A0A1M6U6D7</accession>
<feature type="compositionally biased region" description="Acidic residues" evidence="1">
    <location>
        <begin position="180"/>
        <end position="189"/>
    </location>
</feature>
<evidence type="ECO:0000256" key="1">
    <source>
        <dbReference type="SAM" id="MobiDB-lite"/>
    </source>
</evidence>
<organism evidence="2 3">
    <name type="scientific">Pseudonocardia thermophila</name>
    <dbReference type="NCBI Taxonomy" id="1848"/>
    <lineage>
        <taxon>Bacteria</taxon>
        <taxon>Bacillati</taxon>
        <taxon>Actinomycetota</taxon>
        <taxon>Actinomycetes</taxon>
        <taxon>Pseudonocardiales</taxon>
        <taxon>Pseudonocardiaceae</taxon>
        <taxon>Pseudonocardia</taxon>
    </lineage>
</organism>
<proteinExistence type="predicted"/>
<evidence type="ECO:0000313" key="3">
    <source>
        <dbReference type="Proteomes" id="UP000184363"/>
    </source>
</evidence>
<evidence type="ECO:0000313" key="2">
    <source>
        <dbReference type="EMBL" id="SHK64711.1"/>
    </source>
</evidence>
<feature type="region of interest" description="Disordered" evidence="1">
    <location>
        <begin position="261"/>
        <end position="294"/>
    </location>
</feature>
<feature type="compositionally biased region" description="Basic and acidic residues" evidence="1">
    <location>
        <begin position="190"/>
        <end position="206"/>
    </location>
</feature>
<reference evidence="2 3" key="1">
    <citation type="submission" date="2016-11" db="EMBL/GenBank/DDBJ databases">
        <authorList>
            <person name="Jaros S."/>
            <person name="Januszkiewicz K."/>
            <person name="Wedrychowicz H."/>
        </authorList>
    </citation>
    <scope>NUCLEOTIDE SEQUENCE [LARGE SCALE GENOMIC DNA]</scope>
    <source>
        <strain evidence="2 3">DSM 43832</strain>
    </source>
</reference>
<dbReference type="OrthoDB" id="3541690at2"/>
<sequence>MTLEEVVDQLYELRPDEFVPARDDAVAEAKAAGDKDLAKAIARLRRPTKAAWLANLLARKRGEQLDGLLALGGDLAEAQRHLDGPQLRALSAQRNRLVAAMAREAGRLAYEAGDRAGESVLRELQDILHAALADPTVADEVRSGQLTRTIAYSGFGPVGQPDVTPTRATRPTPRTPEPGPEPEPEEDPAERERRERELAERRRAVEEAEEAEAAAAARRDEDTAAMQDAESAHAAAQEVVADLVRELEAAREREREAAAAARAAAARAKESARAAEAAAARAERARAELAELEP</sequence>
<dbReference type="Proteomes" id="UP000184363">
    <property type="component" value="Unassembled WGS sequence"/>
</dbReference>
<feature type="region of interest" description="Disordered" evidence="1">
    <location>
        <begin position="152"/>
        <end position="235"/>
    </location>
</feature>